<dbReference type="PANTHER" id="PTHR43072">
    <property type="entry name" value="N-ACETYLTRANSFERASE"/>
    <property type="match status" value="1"/>
</dbReference>
<dbReference type="Proteomes" id="UP000265419">
    <property type="component" value="Unassembled WGS sequence"/>
</dbReference>
<proteinExistence type="predicted"/>
<accession>A0A399J9U1</accession>
<evidence type="ECO:0000313" key="4">
    <source>
        <dbReference type="EMBL" id="RII40959.1"/>
    </source>
</evidence>
<comment type="caution">
    <text evidence="4">The sequence shown here is derived from an EMBL/GenBank/DDBJ whole genome shotgun (WGS) entry which is preliminary data.</text>
</comment>
<dbReference type="Pfam" id="PF00583">
    <property type="entry name" value="Acetyltransf_1"/>
    <property type="match status" value="1"/>
</dbReference>
<dbReference type="GO" id="GO:0016747">
    <property type="term" value="F:acyltransferase activity, transferring groups other than amino-acyl groups"/>
    <property type="evidence" value="ECO:0007669"/>
    <property type="project" value="InterPro"/>
</dbReference>
<evidence type="ECO:0000259" key="3">
    <source>
        <dbReference type="PROSITE" id="PS51186"/>
    </source>
</evidence>
<keyword evidence="2" id="KW-0012">Acyltransferase</keyword>
<dbReference type="Gene3D" id="3.40.630.30">
    <property type="match status" value="1"/>
</dbReference>
<dbReference type="InterPro" id="IPR016181">
    <property type="entry name" value="Acyl_CoA_acyltransferase"/>
</dbReference>
<name>A0A399J9U1_9MICC</name>
<evidence type="ECO:0000313" key="5">
    <source>
        <dbReference type="Proteomes" id="UP000265419"/>
    </source>
</evidence>
<dbReference type="AlphaFoldDB" id="A0A399J9U1"/>
<feature type="domain" description="N-acetyltransferase" evidence="3">
    <location>
        <begin position="1"/>
        <end position="154"/>
    </location>
</feature>
<keyword evidence="5" id="KW-1185">Reference proteome</keyword>
<gene>
    <name evidence="4" type="ORF">DWB68_15165</name>
</gene>
<dbReference type="PANTHER" id="PTHR43072:SF23">
    <property type="entry name" value="UPF0039 PROTEIN C11D3.02C"/>
    <property type="match status" value="1"/>
</dbReference>
<evidence type="ECO:0000256" key="1">
    <source>
        <dbReference type="ARBA" id="ARBA00022679"/>
    </source>
</evidence>
<dbReference type="InterPro" id="IPR000182">
    <property type="entry name" value="GNAT_dom"/>
</dbReference>
<organism evidence="4 5">
    <name type="scientific">Galactobacter valiniphilus</name>
    <dbReference type="NCBI Taxonomy" id="2676122"/>
    <lineage>
        <taxon>Bacteria</taxon>
        <taxon>Bacillati</taxon>
        <taxon>Actinomycetota</taxon>
        <taxon>Actinomycetes</taxon>
        <taxon>Micrococcales</taxon>
        <taxon>Micrococcaceae</taxon>
        <taxon>Galactobacter</taxon>
    </lineage>
</organism>
<evidence type="ECO:0000256" key="2">
    <source>
        <dbReference type="ARBA" id="ARBA00023315"/>
    </source>
</evidence>
<dbReference type="RefSeq" id="WP_119425961.1">
    <property type="nucleotide sequence ID" value="NZ_QQXK01000044.1"/>
</dbReference>
<keyword evidence="1 4" id="KW-0808">Transferase</keyword>
<reference evidence="4 5" key="1">
    <citation type="submission" date="2018-07" db="EMBL/GenBank/DDBJ databases">
        <title>Arthrobacter sp. nov., isolated from raw cow's milk with high bacterial count.</title>
        <authorList>
            <person name="Hahne J."/>
            <person name="Isele D."/>
            <person name="Lipski A."/>
        </authorList>
    </citation>
    <scope>NUCLEOTIDE SEQUENCE [LARGE SCALE GENOMIC DNA]</scope>
    <source>
        <strain evidence="4 5">JZ R-35</strain>
    </source>
</reference>
<dbReference type="PROSITE" id="PS51186">
    <property type="entry name" value="GNAT"/>
    <property type="match status" value="1"/>
</dbReference>
<sequence>MLPSDWPAVRDIYAQGIATGHATFEEAPPTEAAFFGGKLDVGLNVAERDGVVVGWTALSPVSSRQVYSGVAEHSVYVDPAAQGTGTGRALMATLIKQADLAGLWTLQSSVFSENSASLALHDALGFRRIGYRERIALMTFGPAAGTWRDTILLERRGRWNGLGN</sequence>
<dbReference type="SUPFAM" id="SSF55729">
    <property type="entry name" value="Acyl-CoA N-acyltransferases (Nat)"/>
    <property type="match status" value="1"/>
</dbReference>
<protein>
    <submittedName>
        <fullName evidence="4">N-acetyltransferase</fullName>
    </submittedName>
</protein>
<dbReference type="CDD" id="cd04301">
    <property type="entry name" value="NAT_SF"/>
    <property type="match status" value="1"/>
</dbReference>
<dbReference type="EMBL" id="QQXK01000044">
    <property type="protein sequence ID" value="RII40959.1"/>
    <property type="molecule type" value="Genomic_DNA"/>
</dbReference>